<dbReference type="PANTHER" id="PTHR12203:SF35">
    <property type="entry name" value="PROTEIN O-GLUCOSYLTRANSFERASE 1"/>
    <property type="match status" value="1"/>
</dbReference>
<dbReference type="PANTHER" id="PTHR12203">
    <property type="entry name" value="KDEL LYS-ASP-GLU-LEU CONTAINING - RELATED"/>
    <property type="match status" value="1"/>
</dbReference>
<keyword evidence="1" id="KW-0808">Transferase</keyword>
<dbReference type="SMART" id="SM00672">
    <property type="entry name" value="CAP10"/>
    <property type="match status" value="1"/>
</dbReference>
<name>A0A066RSL8_9GAMM</name>
<keyword evidence="4" id="KW-1185">Reference proteome</keyword>
<dbReference type="EMBL" id="JMIB01000030">
    <property type="protein sequence ID" value="KDM90657.1"/>
    <property type="molecule type" value="Genomic_DNA"/>
</dbReference>
<reference evidence="3 4" key="1">
    <citation type="submission" date="2014-04" db="EMBL/GenBank/DDBJ databases">
        <title>Draft genome sequence of Photobacterium halotolerans S2753: a solonamide, ngercheumicin and holomycin producer.</title>
        <authorList>
            <person name="Machado H.R."/>
            <person name="Gram L."/>
        </authorList>
    </citation>
    <scope>NUCLEOTIDE SEQUENCE [LARGE SCALE GENOMIC DNA]</scope>
    <source>
        <strain evidence="3 4">S2753</strain>
    </source>
</reference>
<dbReference type="AlphaFoldDB" id="A0A066RSL8"/>
<sequence>MTLKLSHKNSKFTFYSRNLLRSLTPRVIYQRRLRYLLNTLNQYDRHDIESRVNYYLKHNTPFELPTDKSVQIKRYRKKGQSAYYYDLKEFLNYFEQQQKVAYRFGDETHVEPYPFLVKARPIGDDNANAVLFKLNKVRHFNFIEDSLSFREKSDIIVWRGAAYQPNRIAFVQQYYNHPMCDVGQTNPCTPSQPWEKGFMSIADQLRYKFILCLEGNDVATNLKWAMSSNSLCMMPKPKFETWFMEGTLKAGIHYVELKDDCSDIEEKVLYYSQHPEAAEAIIANAHEHVHQFCHPQREKLIGLLVLKKYFELSGQWQPGQ</sequence>
<dbReference type="Pfam" id="PF05686">
    <property type="entry name" value="Glyco_transf_90"/>
    <property type="match status" value="1"/>
</dbReference>
<evidence type="ECO:0000259" key="2">
    <source>
        <dbReference type="SMART" id="SM00672"/>
    </source>
</evidence>
<dbReference type="GO" id="GO:0016740">
    <property type="term" value="F:transferase activity"/>
    <property type="evidence" value="ECO:0007669"/>
    <property type="project" value="UniProtKB-KW"/>
</dbReference>
<evidence type="ECO:0000313" key="3">
    <source>
        <dbReference type="EMBL" id="KDM90657.1"/>
    </source>
</evidence>
<dbReference type="STRING" id="1654360.EA58_16240"/>
<dbReference type="InterPro" id="IPR051091">
    <property type="entry name" value="O-Glucosyltr/Glycosyltrsf_90"/>
</dbReference>
<evidence type="ECO:0000256" key="1">
    <source>
        <dbReference type="ARBA" id="ARBA00022679"/>
    </source>
</evidence>
<organism evidence="3 4">
    <name type="scientific">Photobacterium galatheae</name>
    <dbReference type="NCBI Taxonomy" id="1654360"/>
    <lineage>
        <taxon>Bacteria</taxon>
        <taxon>Pseudomonadati</taxon>
        <taxon>Pseudomonadota</taxon>
        <taxon>Gammaproteobacteria</taxon>
        <taxon>Vibrionales</taxon>
        <taxon>Vibrionaceae</taxon>
        <taxon>Photobacterium</taxon>
    </lineage>
</organism>
<dbReference type="OrthoDB" id="767964at2"/>
<dbReference type="InterPro" id="IPR006598">
    <property type="entry name" value="CAP10"/>
</dbReference>
<evidence type="ECO:0000313" key="4">
    <source>
        <dbReference type="Proteomes" id="UP000027192"/>
    </source>
</evidence>
<proteinExistence type="predicted"/>
<dbReference type="RefSeq" id="WP_036754728.1">
    <property type="nucleotide sequence ID" value="NZ_JAGSGC010000013.1"/>
</dbReference>
<accession>A0A066RSL8</accession>
<protein>
    <submittedName>
        <fullName evidence="3">Lipopolysaccharide A protein</fullName>
    </submittedName>
</protein>
<feature type="domain" description="Glycosyl transferase CAP10" evidence="2">
    <location>
        <begin position="84"/>
        <end position="307"/>
    </location>
</feature>
<gene>
    <name evidence="3" type="ORF">EA58_16240</name>
</gene>
<dbReference type="Proteomes" id="UP000027192">
    <property type="component" value="Unassembled WGS sequence"/>
</dbReference>
<comment type="caution">
    <text evidence="3">The sequence shown here is derived from an EMBL/GenBank/DDBJ whole genome shotgun (WGS) entry which is preliminary data.</text>
</comment>